<evidence type="ECO:0000256" key="3">
    <source>
        <dbReference type="ARBA" id="ARBA00022448"/>
    </source>
</evidence>
<accession>A0A0K6HZA8</accession>
<evidence type="ECO:0000256" key="8">
    <source>
        <dbReference type="SAM" id="Phobius"/>
    </source>
</evidence>
<keyword evidence="6 8" id="KW-0472">Membrane</keyword>
<feature type="transmembrane region" description="Helical" evidence="8">
    <location>
        <begin position="73"/>
        <end position="95"/>
    </location>
</feature>
<dbReference type="PROSITE" id="PS50283">
    <property type="entry name" value="NA_SOLUT_SYMP_3"/>
    <property type="match status" value="1"/>
</dbReference>
<feature type="transmembrane region" description="Helical" evidence="8">
    <location>
        <begin position="270"/>
        <end position="292"/>
    </location>
</feature>
<dbReference type="Gene3D" id="1.20.1730.10">
    <property type="entry name" value="Sodium/glucose cotransporter"/>
    <property type="match status" value="1"/>
</dbReference>
<dbReference type="CDD" id="cd10322">
    <property type="entry name" value="SLC5sbd"/>
    <property type="match status" value="1"/>
</dbReference>
<feature type="transmembrane region" description="Helical" evidence="8">
    <location>
        <begin position="233"/>
        <end position="250"/>
    </location>
</feature>
<evidence type="ECO:0000313" key="9">
    <source>
        <dbReference type="EMBL" id="CUA96151.1"/>
    </source>
</evidence>
<proteinExistence type="inferred from homology"/>
<dbReference type="PANTHER" id="PTHR48086">
    <property type="entry name" value="SODIUM/PROLINE SYMPORTER-RELATED"/>
    <property type="match status" value="1"/>
</dbReference>
<dbReference type="STRING" id="339866.GCA_001418255_01258"/>
<dbReference type="PANTHER" id="PTHR48086:SF8">
    <property type="entry name" value="MONOCARBOXYLIC ACID PERMEASE"/>
    <property type="match status" value="1"/>
</dbReference>
<dbReference type="GO" id="GO:0005886">
    <property type="term" value="C:plasma membrane"/>
    <property type="evidence" value="ECO:0007669"/>
    <property type="project" value="TreeGrafter"/>
</dbReference>
<dbReference type="InterPro" id="IPR050277">
    <property type="entry name" value="Sodium:Solute_Symporter"/>
</dbReference>
<evidence type="ECO:0000256" key="2">
    <source>
        <dbReference type="ARBA" id="ARBA00006434"/>
    </source>
</evidence>
<evidence type="ECO:0000256" key="7">
    <source>
        <dbReference type="RuleBase" id="RU362091"/>
    </source>
</evidence>
<keyword evidence="4 8" id="KW-0812">Transmembrane</keyword>
<feature type="transmembrane region" description="Helical" evidence="8">
    <location>
        <begin position="38"/>
        <end position="61"/>
    </location>
</feature>
<evidence type="ECO:0000313" key="10">
    <source>
        <dbReference type="Proteomes" id="UP000183649"/>
    </source>
</evidence>
<organism evidence="9 10">
    <name type="scientific">Thiomonas bhubaneswarensis</name>
    <dbReference type="NCBI Taxonomy" id="339866"/>
    <lineage>
        <taxon>Bacteria</taxon>
        <taxon>Pseudomonadati</taxon>
        <taxon>Pseudomonadota</taxon>
        <taxon>Betaproteobacteria</taxon>
        <taxon>Burkholderiales</taxon>
        <taxon>Thiomonas</taxon>
    </lineage>
</organism>
<dbReference type="EMBL" id="CYHF01000004">
    <property type="protein sequence ID" value="CUA96151.1"/>
    <property type="molecule type" value="Genomic_DNA"/>
</dbReference>
<dbReference type="Pfam" id="PF00474">
    <property type="entry name" value="SSF"/>
    <property type="match status" value="1"/>
</dbReference>
<reference evidence="10" key="1">
    <citation type="submission" date="2015-08" db="EMBL/GenBank/DDBJ databases">
        <authorList>
            <person name="Varghese N."/>
        </authorList>
    </citation>
    <scope>NUCLEOTIDE SEQUENCE [LARGE SCALE GENOMIC DNA]</scope>
    <source>
        <strain evidence="10">DSM 18181</strain>
    </source>
</reference>
<feature type="transmembrane region" description="Helical" evidence="8">
    <location>
        <begin position="115"/>
        <end position="137"/>
    </location>
</feature>
<keyword evidence="10" id="KW-1185">Reference proteome</keyword>
<evidence type="ECO:0000256" key="5">
    <source>
        <dbReference type="ARBA" id="ARBA00022989"/>
    </source>
</evidence>
<comment type="subcellular location">
    <subcellularLocation>
        <location evidence="1">Membrane</location>
        <topology evidence="1">Multi-pass membrane protein</topology>
    </subcellularLocation>
</comment>
<dbReference type="AlphaFoldDB" id="A0A0K6HZA8"/>
<evidence type="ECO:0000256" key="6">
    <source>
        <dbReference type="ARBA" id="ARBA00023136"/>
    </source>
</evidence>
<dbReference type="InterPro" id="IPR001734">
    <property type="entry name" value="Na/solute_symporter"/>
</dbReference>
<dbReference type="InterPro" id="IPR038377">
    <property type="entry name" value="Na/Glc_symporter_sf"/>
</dbReference>
<protein>
    <submittedName>
        <fullName evidence="9">Na+/proline symporter</fullName>
    </submittedName>
</protein>
<keyword evidence="5 8" id="KW-1133">Transmembrane helix</keyword>
<gene>
    <name evidence="9" type="ORF">Ga0061069_10425</name>
</gene>
<comment type="similarity">
    <text evidence="2 7">Belongs to the sodium:solute symporter (SSF) (TC 2.A.21) family.</text>
</comment>
<feature type="transmembrane region" description="Helical" evidence="8">
    <location>
        <begin position="456"/>
        <end position="476"/>
    </location>
</feature>
<feature type="transmembrane region" description="Helical" evidence="8">
    <location>
        <begin position="362"/>
        <end position="382"/>
    </location>
</feature>
<feature type="transmembrane region" description="Helical" evidence="8">
    <location>
        <begin position="388"/>
        <end position="409"/>
    </location>
</feature>
<dbReference type="GO" id="GO:0022857">
    <property type="term" value="F:transmembrane transporter activity"/>
    <property type="evidence" value="ECO:0007669"/>
    <property type="project" value="InterPro"/>
</dbReference>
<feature type="transmembrane region" description="Helical" evidence="8">
    <location>
        <begin position="416"/>
        <end position="436"/>
    </location>
</feature>
<sequence>MKIALVLIGLMTAFALWLGIRARHGHTMHLEQWTVAGRGFGSVFVFLLLAGEIYTTFTFLGASGFAYGLGGPAFYIIAYGSLAYTLSYYVMPPVWRYAREHKLISQPDYFRTRYASPSLGVLVAVVDIIALIPYLVLQFKGLGIIVHAASYGAIDNAVAIWIGAVVVTIYVMVSGVRGSAWTSVVKDIGILAVVIFLGIYLPTHYFGGIEAMFRDIDTARPAFLALPEHGQSVSWFISTVGLSALGFFMWPHSFAAIYTARSERTLRKNAVVLPLYQLVLLFVYFVGFTALLKVPGLKGPDIDLALFHIATATFSPAVVGIIGAIGVLTALVPGSLIMMNAATLLAHNFYRLLHRGCNDAQVARTAKGLVPVVALVAVGFTLHGGATIVALLLMGYSFVTQLFPSLLLSLSGRNRVTAPGAFAGIVAGVATVALFSLEHLSLGKLLPALPSAVADLNVGIVALALNIVVMLVVSALTRGQQAVRASEQPAG</sequence>
<feature type="transmembrane region" description="Helical" evidence="8">
    <location>
        <begin position="188"/>
        <end position="213"/>
    </location>
</feature>
<name>A0A0K6HZA8_9BURK</name>
<dbReference type="Proteomes" id="UP000183649">
    <property type="component" value="Unassembled WGS sequence"/>
</dbReference>
<keyword evidence="3" id="KW-0813">Transport</keyword>
<evidence type="ECO:0000256" key="1">
    <source>
        <dbReference type="ARBA" id="ARBA00004141"/>
    </source>
</evidence>
<feature type="transmembrane region" description="Helical" evidence="8">
    <location>
        <begin position="158"/>
        <end position="176"/>
    </location>
</feature>
<evidence type="ECO:0000256" key="4">
    <source>
        <dbReference type="ARBA" id="ARBA00022692"/>
    </source>
</evidence>